<reference evidence="1 2" key="1">
    <citation type="journal article" date="2022" name="Hortic Res">
        <title>A haplotype resolved chromosomal level avocado genome allows analysis of novel avocado genes.</title>
        <authorList>
            <person name="Nath O."/>
            <person name="Fletcher S.J."/>
            <person name="Hayward A."/>
            <person name="Shaw L.M."/>
            <person name="Masouleh A.K."/>
            <person name="Furtado A."/>
            <person name="Henry R.J."/>
            <person name="Mitter N."/>
        </authorList>
    </citation>
    <scope>NUCLEOTIDE SEQUENCE [LARGE SCALE GENOMIC DNA]</scope>
    <source>
        <strain evidence="2">cv. Hass</strain>
    </source>
</reference>
<sequence length="173" mass="19892">MLKNIAGHPNLSRIPLFPIFSIANIPILLPVTIFSSAFGASSTFCVRRRDRQLLPHARRMVRYDQENEDEDEEYGHNAEIAMIESYTELAQDEVLLVRAMVDGQEEEVMVFKGFSSALSYRTSPDPSRTVLPARAVIKSIDRIKGPFDPSNIEYLEKDVTWEVFKKRLQDWFP</sequence>
<organism evidence="1 2">
    <name type="scientific">Persea americana</name>
    <name type="common">Avocado</name>
    <dbReference type="NCBI Taxonomy" id="3435"/>
    <lineage>
        <taxon>Eukaryota</taxon>
        <taxon>Viridiplantae</taxon>
        <taxon>Streptophyta</taxon>
        <taxon>Embryophyta</taxon>
        <taxon>Tracheophyta</taxon>
        <taxon>Spermatophyta</taxon>
        <taxon>Magnoliopsida</taxon>
        <taxon>Magnoliidae</taxon>
        <taxon>Laurales</taxon>
        <taxon>Lauraceae</taxon>
        <taxon>Persea</taxon>
    </lineage>
</organism>
<proteinExistence type="predicted"/>
<comment type="caution">
    <text evidence="1">The sequence shown here is derived from an EMBL/GenBank/DDBJ whole genome shotgun (WGS) entry which is preliminary data.</text>
</comment>
<dbReference type="Proteomes" id="UP001234297">
    <property type="component" value="Chromosome 3"/>
</dbReference>
<gene>
    <name evidence="1" type="ORF">MRB53_010281</name>
</gene>
<protein>
    <submittedName>
        <fullName evidence="1">Uncharacterized protein</fullName>
    </submittedName>
</protein>
<evidence type="ECO:0000313" key="2">
    <source>
        <dbReference type="Proteomes" id="UP001234297"/>
    </source>
</evidence>
<name>A0ACC2LSJ9_PERAE</name>
<dbReference type="EMBL" id="CM056811">
    <property type="protein sequence ID" value="KAJ8636014.1"/>
    <property type="molecule type" value="Genomic_DNA"/>
</dbReference>
<keyword evidence="2" id="KW-1185">Reference proteome</keyword>
<accession>A0ACC2LSJ9</accession>
<evidence type="ECO:0000313" key="1">
    <source>
        <dbReference type="EMBL" id="KAJ8636014.1"/>
    </source>
</evidence>